<sequence length="257" mass="28631">MRLRMIIASLLAALPALAEQHAKNLTLCVEDQENHPWILLDRPGYVAIMLEMVSQRTGLRFQYVHKPWKRCLLEMQQNAVDGIVNASFVPERLAMGVYPMRGEQPDTSRRMLDITYSLYRPHNSPLNWDGKQFSGLRKAIGAQTKFSVIGPLQAAGAKVDDSRKDAKDVLRYTLMGVVDGAALLTYNGDRLLAENPEFGSTLEKVGPPLAQTANYLVFSHQWARQNAQAAQAAWDAVAAVRDSAEFRTKVAPLLGRN</sequence>
<reference evidence="2 3" key="1">
    <citation type="submission" date="2016-11" db="EMBL/GenBank/DDBJ databases">
        <authorList>
            <person name="Jaros S."/>
            <person name="Januszkiewicz K."/>
            <person name="Wedrychowicz H."/>
        </authorList>
    </citation>
    <scope>NUCLEOTIDE SEQUENCE [LARGE SCALE GENOMIC DNA]</scope>
    <source>
        <strain evidence="2 3">DSM 18899</strain>
    </source>
</reference>
<dbReference type="Gene3D" id="3.40.190.10">
    <property type="entry name" value="Periplasmic binding protein-like II"/>
    <property type="match status" value="2"/>
</dbReference>
<protein>
    <recommendedName>
        <fullName evidence="4">Polar amino acid transport system substrate-binding protein</fullName>
    </recommendedName>
</protein>
<evidence type="ECO:0000313" key="2">
    <source>
        <dbReference type="EMBL" id="SFZ78508.1"/>
    </source>
</evidence>
<organism evidence="2 3">
    <name type="scientific">Chitinimonas taiwanensis DSM 18899</name>
    <dbReference type="NCBI Taxonomy" id="1121279"/>
    <lineage>
        <taxon>Bacteria</taxon>
        <taxon>Pseudomonadati</taxon>
        <taxon>Pseudomonadota</taxon>
        <taxon>Betaproteobacteria</taxon>
        <taxon>Neisseriales</taxon>
        <taxon>Chitinibacteraceae</taxon>
        <taxon>Chitinimonas</taxon>
    </lineage>
</organism>
<dbReference type="AlphaFoldDB" id="A0A1K2HNY1"/>
<gene>
    <name evidence="2" type="ORF">SAMN02745887_03033</name>
</gene>
<proteinExistence type="predicted"/>
<keyword evidence="1" id="KW-0732">Signal</keyword>
<accession>A0A1K2HNY1</accession>
<evidence type="ECO:0000256" key="1">
    <source>
        <dbReference type="SAM" id="SignalP"/>
    </source>
</evidence>
<evidence type="ECO:0008006" key="4">
    <source>
        <dbReference type="Google" id="ProtNLM"/>
    </source>
</evidence>
<dbReference type="SUPFAM" id="SSF53850">
    <property type="entry name" value="Periplasmic binding protein-like II"/>
    <property type="match status" value="1"/>
</dbReference>
<keyword evidence="3" id="KW-1185">Reference proteome</keyword>
<dbReference type="Proteomes" id="UP000186513">
    <property type="component" value="Unassembled WGS sequence"/>
</dbReference>
<feature type="signal peptide" evidence="1">
    <location>
        <begin position="1"/>
        <end position="18"/>
    </location>
</feature>
<name>A0A1K2HNY1_9NEIS</name>
<dbReference type="STRING" id="1121279.SAMN02745887_03033"/>
<feature type="chain" id="PRO_5012746853" description="Polar amino acid transport system substrate-binding protein" evidence="1">
    <location>
        <begin position="19"/>
        <end position="257"/>
    </location>
</feature>
<evidence type="ECO:0000313" key="3">
    <source>
        <dbReference type="Proteomes" id="UP000186513"/>
    </source>
</evidence>
<dbReference type="EMBL" id="FPKR01000012">
    <property type="protein sequence ID" value="SFZ78508.1"/>
    <property type="molecule type" value="Genomic_DNA"/>
</dbReference>